<dbReference type="InterPro" id="IPR027417">
    <property type="entry name" value="P-loop_NTPase"/>
</dbReference>
<dbReference type="PANTHER" id="PTHR43721:SF11">
    <property type="entry name" value="SELENOCYSTEINE-SPECIFIC ELONGATION FACTOR"/>
    <property type="match status" value="1"/>
</dbReference>
<proteinExistence type="predicted"/>
<keyword evidence="5" id="KW-0648">Protein biosynthesis</keyword>
<evidence type="ECO:0000259" key="4">
    <source>
        <dbReference type="PROSITE" id="PS51722"/>
    </source>
</evidence>
<feature type="region of interest" description="Disordered" evidence="3">
    <location>
        <begin position="372"/>
        <end position="398"/>
    </location>
</feature>
<evidence type="ECO:0000256" key="3">
    <source>
        <dbReference type="SAM" id="MobiDB-lite"/>
    </source>
</evidence>
<dbReference type="GO" id="GO:0009507">
    <property type="term" value="C:chloroplast"/>
    <property type="evidence" value="ECO:0007669"/>
    <property type="project" value="UniProtKB-SubCell"/>
</dbReference>
<dbReference type="EMBL" id="CAICTM010000959">
    <property type="protein sequence ID" value="CAB9518750.1"/>
    <property type="molecule type" value="Genomic_DNA"/>
</dbReference>
<keyword evidence="5" id="KW-0251">Elongation factor</keyword>
<dbReference type="InterPro" id="IPR050055">
    <property type="entry name" value="EF-Tu_GTPase"/>
</dbReference>
<feature type="compositionally biased region" description="Polar residues" evidence="3">
    <location>
        <begin position="372"/>
        <end position="386"/>
    </location>
</feature>
<dbReference type="PANTHER" id="PTHR43721">
    <property type="entry name" value="ELONGATION FACTOR TU-RELATED"/>
    <property type="match status" value="1"/>
</dbReference>
<dbReference type="InterPro" id="IPR000795">
    <property type="entry name" value="T_Tr_GTP-bd_dom"/>
</dbReference>
<name>A0A9N8EHV0_9STRA</name>
<dbReference type="PRINTS" id="PR00315">
    <property type="entry name" value="ELONGATNFCT"/>
</dbReference>
<feature type="domain" description="Tr-type G" evidence="4">
    <location>
        <begin position="18"/>
        <end position="228"/>
    </location>
</feature>
<sequence length="718" mass="77873">MSSGEGTANNEQPDHEKILNVNVGVLGHVDSGKTSLVKTLSTMLSTAALDKSKQSRQRGMTLDLGFSCFIQDLPPHLKESFPTKEKLQITLVDCPGHASLIRTIIGGAQIIDMVLLVVDAFKGWQAQTTECLVLALLTSRHIVVALNKVDLFAPEERDDLIEKAKNSVRKRLQGTRFADAPLIGVSACVGGEKVAASDGETSHLQMAHENFNIDKLIDLLRSELPQPKRSSTGPFSFSVDHCFPIRGRGTVLTGTVLNGSASVNEMLEFPALGLERKIKSIQMFKRQVQSIMQGDRAGICVSNLDAKLLERGIAASPGAIQLWKRGIALVRKVSYFPGNLPCGSKFHVSVGHATVMATVTFFGAKELRNVDISQTQEPEQSATVTGSKKAKEPGLQSSSLGGDANIAGLPRIPFDFNQDFVVQEELIDSGKEIDKNSADNRGLLNWAKLEFQIPVFCPPNSLIIGSRLDAVENNSVSSSSCRLAFSGRLIEKMDDTGNDQVKLYTVKEKLGAISRLGDPHRRNDDQRIVRYEVFGTDLFKAETNMKVFVGMKLLTKNGEVGEIKSSFGTTGKFRVLFPAGIEAREGDPLILRFKRFVHDSTKAMHQDVELPVARSGTRLEPPKKGKKKAPPKGVKLDGEIASIKGDVLADGKHNMAIIAGFFAPEVDIRQKVGWKVVIPSTNESGAIAGPFGKAGKCKVTFQDGISAEPGAKAKLIIE</sequence>
<organism evidence="5 6">
    <name type="scientific">Seminavis robusta</name>
    <dbReference type="NCBI Taxonomy" id="568900"/>
    <lineage>
        <taxon>Eukaryota</taxon>
        <taxon>Sar</taxon>
        <taxon>Stramenopiles</taxon>
        <taxon>Ochrophyta</taxon>
        <taxon>Bacillariophyta</taxon>
        <taxon>Bacillariophyceae</taxon>
        <taxon>Bacillariophycidae</taxon>
        <taxon>Naviculales</taxon>
        <taxon>Naviculaceae</taxon>
        <taxon>Seminavis</taxon>
    </lineage>
</organism>
<reference evidence="5" key="1">
    <citation type="submission" date="2020-06" db="EMBL/GenBank/DDBJ databases">
        <authorList>
            <consortium name="Plant Systems Biology data submission"/>
        </authorList>
    </citation>
    <scope>NUCLEOTIDE SEQUENCE</scope>
    <source>
        <strain evidence="5">D6</strain>
    </source>
</reference>
<dbReference type="Gene3D" id="3.40.50.300">
    <property type="entry name" value="P-loop containing nucleotide triphosphate hydrolases"/>
    <property type="match status" value="1"/>
</dbReference>
<dbReference type="GO" id="GO:0003746">
    <property type="term" value="F:translation elongation factor activity"/>
    <property type="evidence" value="ECO:0007669"/>
    <property type="project" value="UniProtKB-KW"/>
</dbReference>
<feature type="region of interest" description="Disordered" evidence="3">
    <location>
        <begin position="614"/>
        <end position="633"/>
    </location>
</feature>
<dbReference type="Gene3D" id="2.40.30.10">
    <property type="entry name" value="Translation factors"/>
    <property type="match status" value="1"/>
</dbReference>
<dbReference type="CDD" id="cd03696">
    <property type="entry name" value="SelB_II"/>
    <property type="match status" value="1"/>
</dbReference>
<dbReference type="InterPro" id="IPR049393">
    <property type="entry name" value="eEFSec_III"/>
</dbReference>
<dbReference type="CDD" id="cd04094">
    <property type="entry name" value="eSelB_III"/>
    <property type="match status" value="1"/>
</dbReference>
<dbReference type="InterPro" id="IPR049394">
    <property type="entry name" value="eEFSec_C"/>
</dbReference>
<comment type="caution">
    <text evidence="5">The sequence shown here is derived from an EMBL/GenBank/DDBJ whole genome shotgun (WGS) entry which is preliminary data.</text>
</comment>
<dbReference type="GO" id="GO:0003924">
    <property type="term" value="F:GTPase activity"/>
    <property type="evidence" value="ECO:0007669"/>
    <property type="project" value="InterPro"/>
</dbReference>
<dbReference type="SUPFAM" id="SSF50447">
    <property type="entry name" value="Translation proteins"/>
    <property type="match status" value="1"/>
</dbReference>
<comment type="subcellular location">
    <subcellularLocation>
        <location evidence="1">Plastid</location>
        <location evidence="1">Chloroplast</location>
    </subcellularLocation>
</comment>
<dbReference type="Pfam" id="PF21208">
    <property type="entry name" value="euk_SelB_III"/>
    <property type="match status" value="1"/>
</dbReference>
<dbReference type="Pfam" id="PF21131">
    <property type="entry name" value="eEFSec_4th"/>
    <property type="match status" value="1"/>
</dbReference>
<dbReference type="SUPFAM" id="SSF52540">
    <property type="entry name" value="P-loop containing nucleoside triphosphate hydrolases"/>
    <property type="match status" value="1"/>
</dbReference>
<dbReference type="PROSITE" id="PS51722">
    <property type="entry name" value="G_TR_2"/>
    <property type="match status" value="1"/>
</dbReference>
<dbReference type="Proteomes" id="UP001153069">
    <property type="component" value="Unassembled WGS sequence"/>
</dbReference>
<dbReference type="AlphaFoldDB" id="A0A9N8EHV0"/>
<keyword evidence="6" id="KW-1185">Reference proteome</keyword>
<accession>A0A9N8EHV0</accession>
<evidence type="ECO:0000313" key="5">
    <source>
        <dbReference type="EMBL" id="CAB9518750.1"/>
    </source>
</evidence>
<dbReference type="GO" id="GO:0001514">
    <property type="term" value="P:selenocysteine incorporation"/>
    <property type="evidence" value="ECO:0007669"/>
    <property type="project" value="TreeGrafter"/>
</dbReference>
<dbReference type="InterPro" id="IPR009000">
    <property type="entry name" value="Transl_B-barrel_sf"/>
</dbReference>
<evidence type="ECO:0000313" key="6">
    <source>
        <dbReference type="Proteomes" id="UP001153069"/>
    </source>
</evidence>
<protein>
    <recommendedName>
        <fullName evidence="2">Elongation factor Tu, chloroplastic</fullName>
    </recommendedName>
</protein>
<dbReference type="GO" id="GO:0005525">
    <property type="term" value="F:GTP binding"/>
    <property type="evidence" value="ECO:0007669"/>
    <property type="project" value="InterPro"/>
</dbReference>
<dbReference type="FunFam" id="2.40.30.10:FF:000052">
    <property type="entry name" value="Selenocysteine-specific elongation factor EF-Sec"/>
    <property type="match status" value="1"/>
</dbReference>
<dbReference type="Pfam" id="PF00009">
    <property type="entry name" value="GTP_EFTU"/>
    <property type="match status" value="1"/>
</dbReference>
<evidence type="ECO:0000256" key="2">
    <source>
        <dbReference type="ARBA" id="ARBA00021392"/>
    </source>
</evidence>
<evidence type="ECO:0000256" key="1">
    <source>
        <dbReference type="ARBA" id="ARBA00004229"/>
    </source>
</evidence>
<gene>
    <name evidence="5" type="ORF">SEMRO_961_G224950.1</name>
</gene>
<dbReference type="OrthoDB" id="2067at2759"/>